<dbReference type="Proteomes" id="UP001221757">
    <property type="component" value="Unassembled WGS sequence"/>
</dbReference>
<comment type="caution">
    <text evidence="3">The sequence shown here is derived from an EMBL/GenBank/DDBJ whole genome shotgun (WGS) entry which is preliminary data.</text>
</comment>
<protein>
    <submittedName>
        <fullName evidence="3">Uncharacterized protein</fullName>
    </submittedName>
</protein>
<dbReference type="EMBL" id="JARKIE010000526">
    <property type="protein sequence ID" value="KAJ7629902.1"/>
    <property type="molecule type" value="Genomic_DNA"/>
</dbReference>
<dbReference type="InterPro" id="IPR001806">
    <property type="entry name" value="Small_GTPase"/>
</dbReference>
<sequence length="104" mass="11467">MVGAESAAGLPLLQWIPEVLHFCSTLPIFLVACKTDLRADPATPEQKTLTSVEGEAFAKQINTYRYVGCSAKSGEGVKEVFEQAMHAVLPQWRDHGQLWCCVVF</sequence>
<dbReference type="InterPro" id="IPR027417">
    <property type="entry name" value="P-loop_NTPase"/>
</dbReference>
<dbReference type="AlphaFoldDB" id="A0AAD7FNI9"/>
<dbReference type="InterPro" id="IPR003578">
    <property type="entry name" value="Small_GTPase_Rho"/>
</dbReference>
<dbReference type="PRINTS" id="PR00449">
    <property type="entry name" value="RASTRNSFRMNG"/>
</dbReference>
<proteinExistence type="predicted"/>
<keyword evidence="2" id="KW-0342">GTP-binding</keyword>
<reference evidence="3" key="1">
    <citation type="submission" date="2023-03" db="EMBL/GenBank/DDBJ databases">
        <title>Massive genome expansion in bonnet fungi (Mycena s.s.) driven by repeated elements and novel gene families across ecological guilds.</title>
        <authorList>
            <consortium name="Lawrence Berkeley National Laboratory"/>
            <person name="Harder C.B."/>
            <person name="Miyauchi S."/>
            <person name="Viragh M."/>
            <person name="Kuo A."/>
            <person name="Thoen E."/>
            <person name="Andreopoulos B."/>
            <person name="Lu D."/>
            <person name="Skrede I."/>
            <person name="Drula E."/>
            <person name="Henrissat B."/>
            <person name="Morin E."/>
            <person name="Kohler A."/>
            <person name="Barry K."/>
            <person name="LaButti K."/>
            <person name="Morin E."/>
            <person name="Salamov A."/>
            <person name="Lipzen A."/>
            <person name="Mereny Z."/>
            <person name="Hegedus B."/>
            <person name="Baldrian P."/>
            <person name="Stursova M."/>
            <person name="Weitz H."/>
            <person name="Taylor A."/>
            <person name="Grigoriev I.V."/>
            <person name="Nagy L.G."/>
            <person name="Martin F."/>
            <person name="Kauserud H."/>
        </authorList>
    </citation>
    <scope>NUCLEOTIDE SEQUENCE</scope>
    <source>
        <strain evidence="3">CBHHK067</strain>
    </source>
</reference>
<dbReference type="PANTHER" id="PTHR24072">
    <property type="entry name" value="RHO FAMILY GTPASE"/>
    <property type="match status" value="1"/>
</dbReference>
<evidence type="ECO:0000256" key="2">
    <source>
        <dbReference type="ARBA" id="ARBA00023134"/>
    </source>
</evidence>
<dbReference type="GO" id="GO:0005525">
    <property type="term" value="F:GTP binding"/>
    <property type="evidence" value="ECO:0007669"/>
    <property type="project" value="UniProtKB-KW"/>
</dbReference>
<evidence type="ECO:0000256" key="1">
    <source>
        <dbReference type="ARBA" id="ARBA00022741"/>
    </source>
</evidence>
<accession>A0AAD7FNI9</accession>
<dbReference type="GO" id="GO:0007264">
    <property type="term" value="P:small GTPase-mediated signal transduction"/>
    <property type="evidence" value="ECO:0007669"/>
    <property type="project" value="InterPro"/>
</dbReference>
<keyword evidence="4" id="KW-1185">Reference proteome</keyword>
<dbReference type="Gene3D" id="3.40.50.300">
    <property type="entry name" value="P-loop containing nucleotide triphosphate hydrolases"/>
    <property type="match status" value="1"/>
</dbReference>
<name>A0AAD7FNI9_MYCRO</name>
<keyword evidence="1" id="KW-0547">Nucleotide-binding</keyword>
<dbReference type="GO" id="GO:0003924">
    <property type="term" value="F:GTPase activity"/>
    <property type="evidence" value="ECO:0007669"/>
    <property type="project" value="InterPro"/>
</dbReference>
<dbReference type="Pfam" id="PF00071">
    <property type="entry name" value="Ras"/>
    <property type="match status" value="1"/>
</dbReference>
<organism evidence="3 4">
    <name type="scientific">Mycena rosella</name>
    <name type="common">Pink bonnet</name>
    <name type="synonym">Agaricus rosellus</name>
    <dbReference type="NCBI Taxonomy" id="1033263"/>
    <lineage>
        <taxon>Eukaryota</taxon>
        <taxon>Fungi</taxon>
        <taxon>Dikarya</taxon>
        <taxon>Basidiomycota</taxon>
        <taxon>Agaricomycotina</taxon>
        <taxon>Agaricomycetes</taxon>
        <taxon>Agaricomycetidae</taxon>
        <taxon>Agaricales</taxon>
        <taxon>Marasmiineae</taxon>
        <taxon>Mycenaceae</taxon>
        <taxon>Mycena</taxon>
    </lineage>
</organism>
<dbReference type="SMART" id="SM00174">
    <property type="entry name" value="RHO"/>
    <property type="match status" value="1"/>
</dbReference>
<dbReference type="SUPFAM" id="SSF52540">
    <property type="entry name" value="P-loop containing nucleoside triphosphate hydrolases"/>
    <property type="match status" value="1"/>
</dbReference>
<evidence type="ECO:0000313" key="3">
    <source>
        <dbReference type="EMBL" id="KAJ7629902.1"/>
    </source>
</evidence>
<evidence type="ECO:0000313" key="4">
    <source>
        <dbReference type="Proteomes" id="UP001221757"/>
    </source>
</evidence>
<gene>
    <name evidence="3" type="ORF">B0H17DRAFT_1217990</name>
</gene>